<evidence type="ECO:0000313" key="1">
    <source>
        <dbReference type="EMBL" id="WWQ62147.1"/>
    </source>
</evidence>
<protein>
    <submittedName>
        <fullName evidence="1">Bax inhibitor-1/YccA family protein</fullName>
    </submittedName>
</protein>
<gene>
    <name evidence="1" type="ORF">V2W30_01360</name>
</gene>
<keyword evidence="2" id="KW-1185">Reference proteome</keyword>
<proteinExistence type="predicted"/>
<reference evidence="1" key="1">
    <citation type="journal article" date="2025" name="Int. J. Syst. Evol. Microbiol.">
        <title>Streptomyces citrinus sp. nov., with yellow diffusible pigment.</title>
        <authorList>
            <person name="He Y."/>
            <person name="Yang E."/>
            <person name="Xu J."/>
            <person name="Sun Y."/>
            <person name="Sun L."/>
        </authorList>
    </citation>
    <scope>NUCLEOTIDE SEQUENCE</scope>
    <source>
        <strain evidence="1">Q6</strain>
    </source>
</reference>
<sequence>MTSSNPVLARPQFARRGGPKTAARDPRSGMAVAPGRTTAVPGPIRDDDLAPLPLPVADLMTMDSVVARAALGLASSTLAAVVSWTLLEHVPIGTAAAYGITTGTGLAGTALVWIQRRRNLLSPAMTLTFAVVQGVFLAALSASVSRHLAPGVLVQLVLGTMAGCAGVLAARALHWMRAGRRFVPLAGAGLLGLGFLALADVVLFPLLYADGLGLSTPGLGVCAGLVGVALAASFLSLHLGKVVDGITCGAPGNLSWTAAFGLTLTLTWLYVETIRLFTLYPSDELY</sequence>
<name>A0ACD5A4M4_9ACTN</name>
<dbReference type="EMBL" id="CP146022">
    <property type="protein sequence ID" value="WWQ62147.1"/>
    <property type="molecule type" value="Genomic_DNA"/>
</dbReference>
<organism evidence="1 2">
    <name type="scientific">Streptomyces citrinus</name>
    <dbReference type="NCBI Taxonomy" id="3118173"/>
    <lineage>
        <taxon>Bacteria</taxon>
        <taxon>Bacillati</taxon>
        <taxon>Actinomycetota</taxon>
        <taxon>Actinomycetes</taxon>
        <taxon>Kitasatosporales</taxon>
        <taxon>Streptomycetaceae</taxon>
        <taxon>Streptomyces</taxon>
    </lineage>
</organism>
<accession>A0ACD5A4M4</accession>
<evidence type="ECO:0000313" key="2">
    <source>
        <dbReference type="Proteomes" id="UP001432251"/>
    </source>
</evidence>
<dbReference type="Proteomes" id="UP001432251">
    <property type="component" value="Chromosome"/>
</dbReference>